<organism evidence="1">
    <name type="scientific">gut metagenome</name>
    <dbReference type="NCBI Taxonomy" id="749906"/>
    <lineage>
        <taxon>unclassified sequences</taxon>
        <taxon>metagenomes</taxon>
        <taxon>organismal metagenomes</taxon>
    </lineage>
</organism>
<evidence type="ECO:0000313" key="1">
    <source>
        <dbReference type="EMBL" id="EJX05325.1"/>
    </source>
</evidence>
<sequence length="37" mass="4472">MLVHKNFKNLIYRKIVMKNKKKELTLSHQKTSSKYGH</sequence>
<gene>
    <name evidence="1" type="ORF">EVA_06559</name>
</gene>
<dbReference type="EMBL" id="AMCI01001504">
    <property type="protein sequence ID" value="EJX05325.1"/>
    <property type="molecule type" value="Genomic_DNA"/>
</dbReference>
<protein>
    <submittedName>
        <fullName evidence="1">Uncharacterized protein</fullName>
    </submittedName>
</protein>
<reference evidence="1" key="1">
    <citation type="journal article" date="2012" name="PLoS ONE">
        <title>Gene sets for utilization of primary and secondary nutrition supplies in the distal gut of endangered iberian lynx.</title>
        <authorList>
            <person name="Alcaide M."/>
            <person name="Messina E."/>
            <person name="Richter M."/>
            <person name="Bargiela R."/>
            <person name="Peplies J."/>
            <person name="Huws S.A."/>
            <person name="Newbold C.J."/>
            <person name="Golyshin P.N."/>
            <person name="Simon M.A."/>
            <person name="Lopez G."/>
            <person name="Yakimov M.M."/>
            <person name="Ferrer M."/>
        </authorList>
    </citation>
    <scope>NUCLEOTIDE SEQUENCE</scope>
</reference>
<accession>J9GX89</accession>
<name>J9GX89_9ZZZZ</name>
<comment type="caution">
    <text evidence="1">The sequence shown here is derived from an EMBL/GenBank/DDBJ whole genome shotgun (WGS) entry which is preliminary data.</text>
</comment>
<proteinExistence type="predicted"/>
<dbReference type="AlphaFoldDB" id="J9GX89"/>